<evidence type="ECO:0000256" key="4">
    <source>
        <dbReference type="ARBA" id="ARBA00012649"/>
    </source>
</evidence>
<dbReference type="GO" id="GO:0102704">
    <property type="term" value="F:GDP-Man:Man(2)GlcNAc(2)-PP-Dol alpha-1,6-mannosyltransferase activity"/>
    <property type="evidence" value="ECO:0007669"/>
    <property type="project" value="UniProtKB-UniRule"/>
</dbReference>
<comment type="function">
    <text evidence="16">Mannosylates Man(2)GlcNAc(2)-dolichol diphosphate and Man(1)GlcNAc(2)-dolichol diphosphate to form Man(3)GlcNAc(2)-dolichol diphosphate.</text>
</comment>
<evidence type="ECO:0000256" key="13">
    <source>
        <dbReference type="ARBA" id="ARBA00045104"/>
    </source>
</evidence>
<keyword evidence="6 16" id="KW-0328">Glycosyltransferase</keyword>
<comment type="catalytic activity">
    <reaction evidence="14">
        <text>a beta-D-Man-(1-&gt;4)-beta-D-GlcNAc-(1-&gt;4)-alpha-D-GlcNAc-diphospho-di-trans,poly-cis-dolichol + GDP-alpha-D-mannose = an alpha-D-Man-(1-&gt;6)-beta-D-Man-(1-&gt;4)-beta-D-GlcNAc-(1-&gt;4)-alpha-D-GlcNAc-diphospho-di-trans,poly-cis-dolichol + GDP + H(+)</text>
        <dbReference type="Rhea" id="RHEA:79023"/>
        <dbReference type="Rhea" id="RHEA-COMP:19511"/>
        <dbReference type="Rhea" id="RHEA-COMP:19514"/>
        <dbReference type="ChEBI" id="CHEBI:15378"/>
        <dbReference type="ChEBI" id="CHEBI:57527"/>
        <dbReference type="ChEBI" id="CHEBI:58189"/>
        <dbReference type="ChEBI" id="CHEBI:58472"/>
        <dbReference type="ChEBI" id="CHEBI:229641"/>
    </reaction>
    <physiologicalReaction direction="left-to-right" evidence="14">
        <dbReference type="Rhea" id="RHEA:79024"/>
    </physiologicalReaction>
</comment>
<feature type="domain" description="Glycosyltransferase subfamily 4-like N-terminal" evidence="18">
    <location>
        <begin position="13"/>
        <end position="174"/>
    </location>
</feature>
<keyword evidence="7 16" id="KW-0808">Transferase</keyword>
<evidence type="ECO:0000256" key="3">
    <source>
        <dbReference type="ARBA" id="ARBA00011969"/>
    </source>
</evidence>
<dbReference type="AlphaFoldDB" id="A0A9D3Y7N9"/>
<evidence type="ECO:0000256" key="9">
    <source>
        <dbReference type="ARBA" id="ARBA00022824"/>
    </source>
</evidence>
<evidence type="ECO:0000313" key="19">
    <source>
        <dbReference type="EMBL" id="KAH3695030.1"/>
    </source>
</evidence>
<evidence type="ECO:0000256" key="12">
    <source>
        <dbReference type="ARBA" id="ARBA00045103"/>
    </source>
</evidence>
<comment type="subcellular location">
    <subcellularLocation>
        <location evidence="1 16">Endoplasmic reticulum membrane</location>
        <topology evidence="1 16">Single-pass membrane protein</topology>
    </subcellularLocation>
</comment>
<comment type="catalytic activity">
    <reaction evidence="13 16">
        <text>an alpha-D-Man-(1-&gt;3)-beta-D-Man-(1-&gt;4)-beta-D-GlcNAc-(1-&gt;4)-alpha-D-GlcNAc-diphospho-di-trans,poly-cis-dolichol + GDP-alpha-D-mannose = an alpha-D-Man-(1-&gt;3)-[alpha-D-Man-(1-&gt;6)]-beta-D-Man-(1-&gt;4)-beta-D-GlcNAc-(1-&gt;4)-alpha-D-GlcNAc-diphospho-di-trans,poly-cis-dolichol + GDP + H(+)</text>
        <dbReference type="Rhea" id="RHEA:29519"/>
        <dbReference type="Rhea" id="RHEA-COMP:19513"/>
        <dbReference type="Rhea" id="RHEA-COMP:19515"/>
        <dbReference type="ChEBI" id="CHEBI:15378"/>
        <dbReference type="ChEBI" id="CHEBI:57527"/>
        <dbReference type="ChEBI" id="CHEBI:58189"/>
        <dbReference type="ChEBI" id="CHEBI:132510"/>
        <dbReference type="ChEBI" id="CHEBI:132511"/>
        <dbReference type="EC" id="2.4.1.257"/>
    </reaction>
    <physiologicalReaction direction="left-to-right" evidence="13 16">
        <dbReference type="Rhea" id="RHEA:29520"/>
    </physiologicalReaction>
</comment>
<evidence type="ECO:0000256" key="11">
    <source>
        <dbReference type="ARBA" id="ARBA00023136"/>
    </source>
</evidence>
<dbReference type="InterPro" id="IPR027054">
    <property type="entry name" value="ALG2"/>
</dbReference>
<dbReference type="Pfam" id="PF13439">
    <property type="entry name" value="Glyco_transf_4"/>
    <property type="match status" value="1"/>
</dbReference>
<evidence type="ECO:0000256" key="7">
    <source>
        <dbReference type="ARBA" id="ARBA00022679"/>
    </source>
</evidence>
<dbReference type="PANTHER" id="PTHR45918">
    <property type="entry name" value="ALPHA-1,3/1,6-MANNOSYLTRANSFERASE ALG2"/>
    <property type="match status" value="1"/>
</dbReference>
<reference evidence="19" key="2">
    <citation type="submission" date="2020-11" db="EMBL/GenBank/DDBJ databases">
        <authorList>
            <person name="McCartney M.A."/>
            <person name="Auch B."/>
            <person name="Kono T."/>
            <person name="Mallez S."/>
            <person name="Becker A."/>
            <person name="Gohl D.M."/>
            <person name="Silverstein K.A.T."/>
            <person name="Koren S."/>
            <person name="Bechman K.B."/>
            <person name="Herman A."/>
            <person name="Abrahante J.E."/>
            <person name="Garbe J."/>
        </authorList>
    </citation>
    <scope>NUCLEOTIDE SEQUENCE</scope>
    <source>
        <strain evidence="19">Duluth1</strain>
        <tissue evidence="19">Whole animal</tissue>
    </source>
</reference>
<feature type="domain" description="Glycosyl transferase family 1" evidence="17">
    <location>
        <begin position="208"/>
        <end position="378"/>
    </location>
</feature>
<keyword evidence="20" id="KW-1185">Reference proteome</keyword>
<dbReference type="EC" id="2.4.1.257" evidence="3 16"/>
<evidence type="ECO:0000313" key="20">
    <source>
        <dbReference type="Proteomes" id="UP000828390"/>
    </source>
</evidence>
<comment type="caution">
    <text evidence="19">The sequence shown here is derived from an EMBL/GenBank/DDBJ whole genome shotgun (WGS) entry which is preliminary data.</text>
</comment>
<accession>A0A9D3Y7N9</accession>
<evidence type="ECO:0000256" key="16">
    <source>
        <dbReference type="RuleBase" id="RU367136"/>
    </source>
</evidence>
<sequence length="401" mass="45292">MVKVVFLHPDLGIGGAERAVVDAALALKSRGHKVEFVTAHHDPNHCFQETKDGNFTVTVAGDWLPRNIFGRFYAVCAYIRMVYAAIYLVLFSDICYDIIFCDQISACLPILRCSSAKVLFYCHFPDMLLAKHDSLLKRIYRAPLDLLEEWTTGLAHVVLVNSKFTASVFKKTFRSLSSCEPAVLYPIPDFSAFQKPVAQPTDDLIPSNKKLIFLSINRYERKKNLALAIQAFGQLKDKISKSQGDGIHLVMAGGYDERVTENKEHYLELHHLCEKFGVTDDVTFLRSFSDAQKLTLLQYCHCLLYTPDNEHFGIVPIEAMYMRCPVIACKSGGPLETVVDGKTGFLREGRPDQFAEAMERFVDDPKLGKSLGENGRKHVEQKFSFKTFTDQLDEVITDLVK</sequence>
<organism evidence="19 20">
    <name type="scientific">Dreissena polymorpha</name>
    <name type="common">Zebra mussel</name>
    <name type="synonym">Mytilus polymorpha</name>
    <dbReference type="NCBI Taxonomy" id="45954"/>
    <lineage>
        <taxon>Eukaryota</taxon>
        <taxon>Metazoa</taxon>
        <taxon>Spiralia</taxon>
        <taxon>Lophotrochozoa</taxon>
        <taxon>Mollusca</taxon>
        <taxon>Bivalvia</taxon>
        <taxon>Autobranchia</taxon>
        <taxon>Heteroconchia</taxon>
        <taxon>Euheterodonta</taxon>
        <taxon>Imparidentia</taxon>
        <taxon>Neoheterodontei</taxon>
        <taxon>Myida</taxon>
        <taxon>Dreissenoidea</taxon>
        <taxon>Dreissenidae</taxon>
        <taxon>Dreissena</taxon>
    </lineage>
</organism>
<dbReference type="FunFam" id="3.40.50.2000:FF:000085">
    <property type="entry name" value="alpha-1,3/1,6-mannosyltransferase ALG2"/>
    <property type="match status" value="1"/>
</dbReference>
<comment type="pathway">
    <text evidence="2 16">Protein modification; protein glycosylation.</text>
</comment>
<name>A0A9D3Y7N9_DREPO</name>
<evidence type="ECO:0000256" key="5">
    <source>
        <dbReference type="ARBA" id="ARBA00019218"/>
    </source>
</evidence>
<evidence type="ECO:0000256" key="2">
    <source>
        <dbReference type="ARBA" id="ARBA00004922"/>
    </source>
</evidence>
<dbReference type="GO" id="GO:0005789">
    <property type="term" value="C:endoplasmic reticulum membrane"/>
    <property type="evidence" value="ECO:0007669"/>
    <property type="project" value="UniProtKB-SubCell"/>
</dbReference>
<dbReference type="GO" id="GO:0004378">
    <property type="term" value="F:GDP-Man:Man(1)GlcNAc(2)-PP-Dol alpha-1,3-mannosyltransferase activity"/>
    <property type="evidence" value="ECO:0007669"/>
    <property type="project" value="UniProtKB-UniRule"/>
</dbReference>
<reference evidence="19" key="1">
    <citation type="journal article" date="2019" name="bioRxiv">
        <title>The Genome of the Zebra Mussel, Dreissena polymorpha: A Resource for Invasive Species Research.</title>
        <authorList>
            <person name="McCartney M.A."/>
            <person name="Auch B."/>
            <person name="Kono T."/>
            <person name="Mallez S."/>
            <person name="Zhang Y."/>
            <person name="Obille A."/>
            <person name="Becker A."/>
            <person name="Abrahante J.E."/>
            <person name="Garbe J."/>
            <person name="Badalamenti J.P."/>
            <person name="Herman A."/>
            <person name="Mangelson H."/>
            <person name="Liachko I."/>
            <person name="Sullivan S."/>
            <person name="Sone E.D."/>
            <person name="Koren S."/>
            <person name="Silverstein K.A.T."/>
            <person name="Beckman K.B."/>
            <person name="Gohl D.M."/>
        </authorList>
    </citation>
    <scope>NUCLEOTIDE SEQUENCE</scope>
    <source>
        <strain evidence="19">Duluth1</strain>
        <tissue evidence="19">Whole animal</tissue>
    </source>
</reference>
<keyword evidence="8" id="KW-0812">Transmembrane</keyword>
<dbReference type="Proteomes" id="UP000828390">
    <property type="component" value="Unassembled WGS sequence"/>
</dbReference>
<dbReference type="OrthoDB" id="448893at2759"/>
<evidence type="ECO:0000256" key="8">
    <source>
        <dbReference type="ARBA" id="ARBA00022692"/>
    </source>
</evidence>
<dbReference type="SUPFAM" id="SSF53756">
    <property type="entry name" value="UDP-Glycosyltransferase/glycogen phosphorylase"/>
    <property type="match status" value="1"/>
</dbReference>
<protein>
    <recommendedName>
        <fullName evidence="5 16">Alpha-1,3/1,6-mannosyltransferase ALG2</fullName>
        <ecNumber evidence="4 16">2.4.1.132</ecNumber>
        <ecNumber evidence="3 16">2.4.1.257</ecNumber>
    </recommendedName>
    <alternativeName>
        <fullName evidence="16">GDP-Man:Man(1)GlcNAc(2)-PP-Dol alpha-1,3-mannosyltransferase</fullName>
    </alternativeName>
</protein>
<evidence type="ECO:0000256" key="15">
    <source>
        <dbReference type="ARBA" id="ARBA00052501"/>
    </source>
</evidence>
<keyword evidence="11" id="KW-0472">Membrane</keyword>
<keyword evidence="9" id="KW-0256">Endoplasmic reticulum</keyword>
<dbReference type="InterPro" id="IPR001296">
    <property type="entry name" value="Glyco_trans_1"/>
</dbReference>
<evidence type="ECO:0000256" key="10">
    <source>
        <dbReference type="ARBA" id="ARBA00022989"/>
    </source>
</evidence>
<dbReference type="InterPro" id="IPR028098">
    <property type="entry name" value="Glyco_trans_4-like_N"/>
</dbReference>
<comment type="catalytic activity">
    <reaction evidence="12 16">
        <text>a beta-D-Man-(1-&gt;4)-beta-D-GlcNAc-(1-&gt;4)-alpha-D-GlcNAc-diphospho-di-trans,poly-cis-dolichol + GDP-alpha-D-mannose = an alpha-D-Man-(1-&gt;3)-beta-D-Man-(1-&gt;4)-beta-D-GlcNAc-(1-&gt;4)-alpha-D-GlcNAc-diphospho-di-trans,poly-cis-dolichol + GDP + H(+)</text>
        <dbReference type="Rhea" id="RHEA:29515"/>
        <dbReference type="Rhea" id="RHEA-COMP:19511"/>
        <dbReference type="Rhea" id="RHEA-COMP:19513"/>
        <dbReference type="ChEBI" id="CHEBI:15378"/>
        <dbReference type="ChEBI" id="CHEBI:57527"/>
        <dbReference type="ChEBI" id="CHEBI:58189"/>
        <dbReference type="ChEBI" id="CHEBI:58472"/>
        <dbReference type="ChEBI" id="CHEBI:132510"/>
        <dbReference type="EC" id="2.4.1.132"/>
    </reaction>
    <physiologicalReaction direction="left-to-right" evidence="12 16">
        <dbReference type="Rhea" id="RHEA:29516"/>
    </physiologicalReaction>
</comment>
<evidence type="ECO:0000256" key="1">
    <source>
        <dbReference type="ARBA" id="ARBA00004389"/>
    </source>
</evidence>
<dbReference type="FunFam" id="3.40.50.2000:FF:000097">
    <property type="entry name" value="alpha-1,3/1,6-mannosyltransferase ALG2"/>
    <property type="match status" value="1"/>
</dbReference>
<dbReference type="Pfam" id="PF00534">
    <property type="entry name" value="Glycos_transf_1"/>
    <property type="match status" value="1"/>
</dbReference>
<gene>
    <name evidence="19" type="ORF">DPMN_082478</name>
</gene>
<dbReference type="PANTHER" id="PTHR45918:SF1">
    <property type="entry name" value="ALPHA-1,3_1,6-MANNOSYLTRANSFERASE ALG2"/>
    <property type="match status" value="1"/>
</dbReference>
<dbReference type="EMBL" id="JAIWYP010000016">
    <property type="protein sequence ID" value="KAH3695030.1"/>
    <property type="molecule type" value="Genomic_DNA"/>
</dbReference>
<evidence type="ECO:0000259" key="18">
    <source>
        <dbReference type="Pfam" id="PF13439"/>
    </source>
</evidence>
<dbReference type="EC" id="2.4.1.132" evidence="4 16"/>
<proteinExistence type="inferred from homology"/>
<dbReference type="CDD" id="cd03805">
    <property type="entry name" value="GT4_ALG2-like"/>
    <property type="match status" value="1"/>
</dbReference>
<comment type="similarity">
    <text evidence="16">Belongs to the glycosyltransferase group 1 family.</text>
</comment>
<keyword evidence="10" id="KW-1133">Transmembrane helix</keyword>
<evidence type="ECO:0000259" key="17">
    <source>
        <dbReference type="Pfam" id="PF00534"/>
    </source>
</evidence>
<dbReference type="Gene3D" id="3.40.50.2000">
    <property type="entry name" value="Glycogen Phosphorylase B"/>
    <property type="match status" value="2"/>
</dbReference>
<evidence type="ECO:0000256" key="6">
    <source>
        <dbReference type="ARBA" id="ARBA00022676"/>
    </source>
</evidence>
<comment type="catalytic activity">
    <reaction evidence="15">
        <text>an alpha-D-Man-(1-&gt;6)-beta-D-Man-(1-&gt;4)-beta-D-GlcNAc-(1-&gt;4)-alpha-D-GlcNAc-diphospho-di-trans,poly-cis-dolichol + GDP-alpha-D-mannose = an alpha-D-Man-(1-&gt;3)-[alpha-D-Man-(1-&gt;6)]-beta-D-Man-(1-&gt;4)-beta-D-GlcNAc-(1-&gt;4)-alpha-D-GlcNAc-diphospho-di-trans,poly-cis-dolichol + GDP + H(+)</text>
        <dbReference type="Rhea" id="RHEA:79027"/>
        <dbReference type="Rhea" id="RHEA-COMP:19514"/>
        <dbReference type="Rhea" id="RHEA-COMP:19515"/>
        <dbReference type="ChEBI" id="CHEBI:15378"/>
        <dbReference type="ChEBI" id="CHEBI:57527"/>
        <dbReference type="ChEBI" id="CHEBI:58189"/>
        <dbReference type="ChEBI" id="CHEBI:132511"/>
        <dbReference type="ChEBI" id="CHEBI:229641"/>
    </reaction>
    <physiologicalReaction direction="left-to-right" evidence="15">
        <dbReference type="Rhea" id="RHEA:79028"/>
    </physiologicalReaction>
</comment>
<evidence type="ECO:0000256" key="14">
    <source>
        <dbReference type="ARBA" id="ARBA00050465"/>
    </source>
</evidence>